<protein>
    <submittedName>
        <fullName evidence="2">Uncharacterized protein</fullName>
    </submittedName>
</protein>
<reference evidence="2" key="1">
    <citation type="submission" date="2022-12" db="EMBL/GenBank/DDBJ databases">
        <title>Draft genome assemblies for two species of Escallonia (Escalloniales).</title>
        <authorList>
            <person name="Chanderbali A."/>
            <person name="Dervinis C."/>
            <person name="Anghel I."/>
            <person name="Soltis D."/>
            <person name="Soltis P."/>
            <person name="Zapata F."/>
        </authorList>
    </citation>
    <scope>NUCLEOTIDE SEQUENCE</scope>
    <source>
        <strain evidence="2">UCBG64.0493</strain>
        <tissue evidence="2">Leaf</tissue>
    </source>
</reference>
<keyword evidence="3" id="KW-1185">Reference proteome</keyword>
<accession>A0AA89B327</accession>
<dbReference type="Proteomes" id="UP001188597">
    <property type="component" value="Unassembled WGS sequence"/>
</dbReference>
<comment type="caution">
    <text evidence="2">The sequence shown here is derived from an EMBL/GenBank/DDBJ whole genome shotgun (WGS) entry which is preliminary data.</text>
</comment>
<proteinExistence type="predicted"/>
<evidence type="ECO:0000256" key="1">
    <source>
        <dbReference type="SAM" id="MobiDB-lite"/>
    </source>
</evidence>
<feature type="compositionally biased region" description="Basic and acidic residues" evidence="1">
    <location>
        <begin position="39"/>
        <end position="95"/>
    </location>
</feature>
<evidence type="ECO:0000313" key="2">
    <source>
        <dbReference type="EMBL" id="KAK3020161.1"/>
    </source>
</evidence>
<sequence length="205" mass="23062">MGSECNPSKPRYDITMSKRTRKPSSLGKEAGWCPLKSCFSDKESPQRGTNEEEGKSPTRADEKGENADEKGRPPTCVDENKKTPETDEGRENDHKSLKELIDGKRSSLGQHFTEEEKQLQVVVKQHAEGINGVKFKRMVSRYAGVLSRLIKIKRDSDLGSRRKPTLRLSIKIACEKSSYDSPTTINCYQEILGMQKMKRGALDKA</sequence>
<organism evidence="2 3">
    <name type="scientific">Escallonia herrerae</name>
    <dbReference type="NCBI Taxonomy" id="1293975"/>
    <lineage>
        <taxon>Eukaryota</taxon>
        <taxon>Viridiplantae</taxon>
        <taxon>Streptophyta</taxon>
        <taxon>Embryophyta</taxon>
        <taxon>Tracheophyta</taxon>
        <taxon>Spermatophyta</taxon>
        <taxon>Magnoliopsida</taxon>
        <taxon>eudicotyledons</taxon>
        <taxon>Gunneridae</taxon>
        <taxon>Pentapetalae</taxon>
        <taxon>asterids</taxon>
        <taxon>campanulids</taxon>
        <taxon>Escalloniales</taxon>
        <taxon>Escalloniaceae</taxon>
        <taxon>Escallonia</taxon>
    </lineage>
</organism>
<evidence type="ECO:0000313" key="3">
    <source>
        <dbReference type="Proteomes" id="UP001188597"/>
    </source>
</evidence>
<dbReference type="EMBL" id="JAVXUP010000829">
    <property type="protein sequence ID" value="KAK3020161.1"/>
    <property type="molecule type" value="Genomic_DNA"/>
</dbReference>
<name>A0AA89B327_9ASTE</name>
<dbReference type="AlphaFoldDB" id="A0AA89B327"/>
<gene>
    <name evidence="2" type="ORF">RJ639_003059</name>
</gene>
<feature type="region of interest" description="Disordered" evidence="1">
    <location>
        <begin position="1"/>
        <end position="95"/>
    </location>
</feature>